<dbReference type="Pfam" id="PF18741">
    <property type="entry name" value="MTES_1575"/>
    <property type="match status" value="1"/>
</dbReference>
<dbReference type="InterPro" id="IPR044876">
    <property type="entry name" value="HRDC_dom_sf"/>
</dbReference>
<dbReference type="Gene3D" id="3.40.50.300">
    <property type="entry name" value="P-loop containing nucleotide triphosphate hydrolases"/>
    <property type="match status" value="3"/>
</dbReference>
<dbReference type="PROSITE" id="PS50967">
    <property type="entry name" value="HRDC"/>
    <property type="match status" value="1"/>
</dbReference>
<dbReference type="Gene3D" id="3.40.960.10">
    <property type="entry name" value="VSR Endonuclease"/>
    <property type="match status" value="1"/>
</dbReference>
<dbReference type="InterPro" id="IPR041677">
    <property type="entry name" value="DNA2/NAM7_AAA_11"/>
</dbReference>
<dbReference type="Gene3D" id="1.10.150.80">
    <property type="entry name" value="HRDC domain"/>
    <property type="match status" value="1"/>
</dbReference>
<evidence type="ECO:0000313" key="2">
    <source>
        <dbReference type="EMBL" id="MCV2232061.1"/>
    </source>
</evidence>
<proteinExistence type="predicted"/>
<dbReference type="RefSeq" id="WP_263608225.1">
    <property type="nucleotide sequence ID" value="NZ_JAOVQM010000003.1"/>
</dbReference>
<dbReference type="InterPro" id="IPR011335">
    <property type="entry name" value="Restrct_endonuc-II-like"/>
</dbReference>
<dbReference type="InterPro" id="IPR002121">
    <property type="entry name" value="HRDC_dom"/>
</dbReference>
<reference evidence="2" key="1">
    <citation type="submission" date="2022-09" db="EMBL/GenBank/DDBJ databases">
        <title>Novel Mycoplasma species identified in domestic and wild animals.</title>
        <authorList>
            <person name="Volokhov D.V."/>
            <person name="Furtak V.A."/>
            <person name="Zagorodnyaya T.A."/>
        </authorList>
    </citation>
    <scope>NUCLEOTIDE SEQUENCE</scope>
    <source>
        <strain evidence="2">Oakley</strain>
    </source>
</reference>
<dbReference type="InterPro" id="IPR049468">
    <property type="entry name" value="Restrct_endonuc-II-like_dom"/>
</dbReference>
<name>A0ABT2Y5N8_9MOLU</name>
<dbReference type="SUPFAM" id="SSF52540">
    <property type="entry name" value="P-loop containing nucleoside triphosphate hydrolases"/>
    <property type="match status" value="1"/>
</dbReference>
<feature type="domain" description="HRDC" evidence="1">
    <location>
        <begin position="2"/>
        <end position="85"/>
    </location>
</feature>
<dbReference type="InterPro" id="IPR010997">
    <property type="entry name" value="HRDC-like_sf"/>
</dbReference>
<dbReference type="Pfam" id="PF00570">
    <property type="entry name" value="HRDC"/>
    <property type="match status" value="1"/>
</dbReference>
<evidence type="ECO:0000259" key="1">
    <source>
        <dbReference type="PROSITE" id="PS50967"/>
    </source>
</evidence>
<dbReference type="Pfam" id="PF13195">
    <property type="entry name" value="DUF4011"/>
    <property type="match status" value="1"/>
</dbReference>
<dbReference type="Proteomes" id="UP001177160">
    <property type="component" value="Unassembled WGS sequence"/>
</dbReference>
<dbReference type="Pfam" id="PF13087">
    <property type="entry name" value="AAA_12"/>
    <property type="match status" value="1"/>
</dbReference>
<dbReference type="InterPro" id="IPR047187">
    <property type="entry name" value="SF1_C_Upf1"/>
</dbReference>
<dbReference type="SUPFAM" id="SSF52980">
    <property type="entry name" value="Restriction endonuclease-like"/>
    <property type="match status" value="1"/>
</dbReference>
<dbReference type="InterPro" id="IPR025103">
    <property type="entry name" value="DUF4011"/>
</dbReference>
<comment type="caution">
    <text evidence="2">The sequence shown here is derived from an EMBL/GenBank/DDBJ whole genome shotgun (WGS) entry which is preliminary data.</text>
</comment>
<dbReference type="InterPro" id="IPR045055">
    <property type="entry name" value="DNA2/NAM7-like"/>
</dbReference>
<dbReference type="PANTHER" id="PTHR10887">
    <property type="entry name" value="DNA2/NAM7 HELICASE FAMILY"/>
    <property type="match status" value="1"/>
</dbReference>
<protein>
    <submittedName>
        <fullName evidence="2">AAA domain-containing protein</fullName>
    </submittedName>
</protein>
<dbReference type="Pfam" id="PF13086">
    <property type="entry name" value="AAA_11"/>
    <property type="match status" value="2"/>
</dbReference>
<dbReference type="PANTHER" id="PTHR10887:SF530">
    <property type="entry name" value="SUPERFAMILY I DNA HELICASES"/>
    <property type="match status" value="1"/>
</dbReference>
<sequence>MALKKNLLLEALDRQRELMRQEERKPDGSVPTICTDEILRDIATKKPLKVSDFLGIAGVSETFMDKYATRFLNVIKIYQTMVSEEKEVSKEAYKVLDHYKDRLTNISRTNPNLYVGRMDKTQRFDLTHVMNEEMSLFLLSPKKTSYTFKIESETLLNHLTTLYREVNKTYKETGSYDLYIATLFIEGIFKKDLFAIKSPLLFIPVKLVREKRVFKLIKDLDKDILLNKDLVLATNKLDQISVSIETPPIKEYSDKVIKEVVVPFYKSHGLDIHLGDFNTYEPFKSELKETFMKKKKGVFETHRYLVLGRYQLFSSELQKDMADILKQHKYNVLLEGLIEESGLDKPEKALNYEISSGSIDEDKISYINDLNYAQEKVIELLNREKKLVVWGPPGTGKSQTITSLIASSILKGENVLIVSEKKVALDVIYKRLKSAAKYVMFIDDIENKPYFYQKVAQMLDTTAPKRTVDNDIYRLETEIKQLLQTMDQALDLMYHQKVQDIPIYQLYERFIKDKDVHPALSPKHVTQAFTKAFGGLDFTVIKALELAFQKDSHLKNYLDYETILQTYPMVRTFEKAISRSSIAEYTVFHDAFTTTHQHYTQSGFFKKRKILKTFQQAEGAKLLYLTKKKKTSIQYIETIFKHPDLETYLFEHIKELNKLETKHDHLSKNEQKYLDMLIHDPLFKGISDIHKYRSYLFDALYTGFLEIFKAKNAKYLYIIEEYHQKQALLNARMADKRALSIESFEMELYKHALDLSNTKRVMEIKRVMELEHKPSLKAFISTYQVELLNHIKVWMMTPELVSALIPLQYGLFDLVIFDEASQMYVEKGIPAIYRAKKVVIAGDPKQLRPSALGFGRISDDDELYEQEVYKDIRLDAKSLLDLARYKYQETILNYHYRSNYEELIAFSNHAFYDGKLLVSPNANPSILPPIEYHYIKDGLFEKRQNLTEAKAVVQLLKKIFKERQKNETIGVITFNSAQRDAILDLIDQELFKQGVYQSYFEKELFRKEDNEDQSLFVKNIENVQGDERDIIIFSMGYAKNSQGVVERRFGWLNHEGGQNRLNVAITRAKQKIHFVSSLMPEEFKVEDLSGLGPRYLKSFMRYCYAISKKDSEIAKQVLSELHALETKTIPLNKLEQDIYDKLTKAGFTVEPKVGIGNYKVDLAIKDPNTANYVLGILCAIQREDVNSRRDLIHQERFLMARGWTPYRIFEANWYNHPQTIIKDIKEQLKAKGSAL</sequence>
<accession>A0ABT2Y5N8</accession>
<dbReference type="CDD" id="cd18808">
    <property type="entry name" value="SF1_C_Upf1"/>
    <property type="match status" value="1"/>
</dbReference>
<gene>
    <name evidence="2" type="ORF">N7548_04380</name>
</gene>
<dbReference type="SUPFAM" id="SSF47819">
    <property type="entry name" value="HRDC-like"/>
    <property type="match status" value="1"/>
</dbReference>
<organism evidence="2 3">
    <name type="scientific">Paracholeplasma manati</name>
    <dbReference type="NCBI Taxonomy" id="591373"/>
    <lineage>
        <taxon>Bacteria</taxon>
        <taxon>Bacillati</taxon>
        <taxon>Mycoplasmatota</taxon>
        <taxon>Mollicutes</taxon>
        <taxon>Acholeplasmatales</taxon>
        <taxon>Acholeplasmataceae</taxon>
        <taxon>Paracholeplasma</taxon>
    </lineage>
</organism>
<keyword evidence="3" id="KW-1185">Reference proteome</keyword>
<dbReference type="InterPro" id="IPR027417">
    <property type="entry name" value="P-loop_NTPase"/>
</dbReference>
<evidence type="ECO:0000313" key="3">
    <source>
        <dbReference type="Proteomes" id="UP001177160"/>
    </source>
</evidence>
<dbReference type="EMBL" id="JAOVQM010000003">
    <property type="protein sequence ID" value="MCV2232061.1"/>
    <property type="molecule type" value="Genomic_DNA"/>
</dbReference>
<dbReference type="InterPro" id="IPR041679">
    <property type="entry name" value="DNA2/NAM7-like_C"/>
</dbReference>